<comment type="caution">
    <text evidence="2">The sequence shown here is derived from an EMBL/GenBank/DDBJ whole genome shotgun (WGS) entry which is preliminary data.</text>
</comment>
<evidence type="ECO:0000313" key="2">
    <source>
        <dbReference type="EMBL" id="KAJ8896485.1"/>
    </source>
</evidence>
<feature type="compositionally biased region" description="Basic and acidic residues" evidence="1">
    <location>
        <begin position="355"/>
        <end position="371"/>
    </location>
</feature>
<protein>
    <submittedName>
        <fullName evidence="2">Uncharacterized protein</fullName>
    </submittedName>
</protein>
<organism evidence="2 3">
    <name type="scientific">Dryococelus australis</name>
    <dbReference type="NCBI Taxonomy" id="614101"/>
    <lineage>
        <taxon>Eukaryota</taxon>
        <taxon>Metazoa</taxon>
        <taxon>Ecdysozoa</taxon>
        <taxon>Arthropoda</taxon>
        <taxon>Hexapoda</taxon>
        <taxon>Insecta</taxon>
        <taxon>Pterygota</taxon>
        <taxon>Neoptera</taxon>
        <taxon>Polyneoptera</taxon>
        <taxon>Phasmatodea</taxon>
        <taxon>Verophasmatodea</taxon>
        <taxon>Anareolatae</taxon>
        <taxon>Phasmatidae</taxon>
        <taxon>Eurycanthinae</taxon>
        <taxon>Dryococelus</taxon>
    </lineage>
</organism>
<feature type="region of interest" description="Disordered" evidence="1">
    <location>
        <begin position="349"/>
        <end position="384"/>
    </location>
</feature>
<sequence length="612" mass="67605">MPLVGGFSRGSPPPPPAFWRCSILDSLHPHRLPNLFARSLERLACWPSTPAGSLPDFRMWELWRTMSLVGGFTRGSPVSPAYTLGRCSILTSIALIGSQDFASVYLTCIVRLRAAERREGGWLVYSHEPVEGSGAGVLVGAVVDVDVEVVTSHVVHRLEHAPHEDVFLPARFQLRQHLLRHLAHCNSTRASCAVAKLHHTTLQAVHGWFRKCWGRSGVKARLLAYYLGANWVRYPAGPPPDFRTLPAGFLRDLPFLLTLHSSVFPYSHRFTLIGSQDLDIMLKMSKDQRVEENFRPTTPSGTIPTCENPVTQPGIEPGSLWWEAITPPTVHGGDQSESITITNTRGGVRSVDGATRAREDTVGDSKADGKASRPGGGGSSLSSSMLGHGDWLRAVSGIMYRVRMRMRTWDDVAEDEAPILLAEVGLVALLQVHHEVVLEDVERADCVPRASHNQSESEYGNINSTATPFRLCASTRCIVTPPASDKWPARDITYALAYLVQPASSQTLRCSRFPGRLGIIGYSRGSWPGVVRLSAAAGERPLLYFIHTIPPKRSSVHSQRTTVDMLCYSLWHQRLAAARLFQAFLVFPGAWHPVLLIKIRTTHFPEENPLMV</sequence>
<name>A0ABQ9IJX2_9NEOP</name>
<proteinExistence type="predicted"/>
<accession>A0ABQ9IJX2</accession>
<evidence type="ECO:0000256" key="1">
    <source>
        <dbReference type="SAM" id="MobiDB-lite"/>
    </source>
</evidence>
<reference evidence="2 3" key="1">
    <citation type="submission" date="2023-02" db="EMBL/GenBank/DDBJ databases">
        <title>LHISI_Scaffold_Assembly.</title>
        <authorList>
            <person name="Stuart O.P."/>
            <person name="Cleave R."/>
            <person name="Magrath M.J.L."/>
            <person name="Mikheyev A.S."/>
        </authorList>
    </citation>
    <scope>NUCLEOTIDE SEQUENCE [LARGE SCALE GENOMIC DNA]</scope>
    <source>
        <strain evidence="2">Daus_M_001</strain>
        <tissue evidence="2">Leg muscle</tissue>
    </source>
</reference>
<evidence type="ECO:0000313" key="3">
    <source>
        <dbReference type="Proteomes" id="UP001159363"/>
    </source>
</evidence>
<keyword evidence="3" id="KW-1185">Reference proteome</keyword>
<dbReference type="Proteomes" id="UP001159363">
    <property type="component" value="Chromosome 1"/>
</dbReference>
<dbReference type="EMBL" id="JARBHB010000001">
    <property type="protein sequence ID" value="KAJ8896485.1"/>
    <property type="molecule type" value="Genomic_DNA"/>
</dbReference>
<gene>
    <name evidence="2" type="ORF">PR048_001829</name>
</gene>